<gene>
    <name evidence="2" type="ORF">FEK34_26560</name>
</gene>
<dbReference type="EMBL" id="VBUT01000012">
    <property type="protein sequence ID" value="TLF73653.1"/>
    <property type="molecule type" value="Genomic_DNA"/>
</dbReference>
<dbReference type="Gene3D" id="3.40.50.410">
    <property type="entry name" value="von Willebrand factor, type A domain"/>
    <property type="match status" value="1"/>
</dbReference>
<dbReference type="InterPro" id="IPR036465">
    <property type="entry name" value="vWFA_dom_sf"/>
</dbReference>
<proteinExistence type="predicted"/>
<comment type="caution">
    <text evidence="2">The sequence shown here is derived from an EMBL/GenBank/DDBJ whole genome shotgun (WGS) entry which is preliminary data.</text>
</comment>
<protein>
    <submittedName>
        <fullName evidence="2">VWA domain-containing protein</fullName>
    </submittedName>
</protein>
<accession>A0A5R8NDQ7</accession>
<name>A0A5R8NDQ7_9NOCA</name>
<dbReference type="InterPro" id="IPR008912">
    <property type="entry name" value="Uncharacterised_CoxE"/>
</dbReference>
<organism evidence="2 3">
    <name type="scientific">Nocardia cyriacigeorgica</name>
    <dbReference type="NCBI Taxonomy" id="135487"/>
    <lineage>
        <taxon>Bacteria</taxon>
        <taxon>Bacillati</taxon>
        <taxon>Actinomycetota</taxon>
        <taxon>Actinomycetes</taxon>
        <taxon>Mycobacteriales</taxon>
        <taxon>Nocardiaceae</taxon>
        <taxon>Nocardia</taxon>
    </lineage>
</organism>
<feature type="region of interest" description="Disordered" evidence="1">
    <location>
        <begin position="325"/>
        <end position="346"/>
    </location>
</feature>
<evidence type="ECO:0000313" key="2">
    <source>
        <dbReference type="EMBL" id="TLF73653.1"/>
    </source>
</evidence>
<dbReference type="AlphaFoldDB" id="A0A5R8NDQ7"/>
<dbReference type="RefSeq" id="WP_138452168.1">
    <property type="nucleotide sequence ID" value="NZ_JADLSC010000006.1"/>
</dbReference>
<dbReference type="SUPFAM" id="SSF53300">
    <property type="entry name" value="vWA-like"/>
    <property type="match status" value="1"/>
</dbReference>
<reference evidence="2 3" key="1">
    <citation type="submission" date="2019-05" db="EMBL/GenBank/DDBJ databases">
        <title>Genomes sequences of two Nocardia cyriacigeorgica environmental isolates, type strains Nocardia asteroides ATCC 19247 and Nocardia cyriacigeorgica DSM 44484.</title>
        <authorList>
            <person name="Vautrin F."/>
            <person name="Bergeron E."/>
            <person name="Dubost A."/>
            <person name="Abrouk D."/>
            <person name="Rodriguez Nava V."/>
            <person name="Pujic P."/>
        </authorList>
    </citation>
    <scope>NUCLEOTIDE SEQUENCE [LARGE SCALE GENOMIC DNA]</scope>
    <source>
        <strain evidence="2 3">EML 446</strain>
    </source>
</reference>
<evidence type="ECO:0000313" key="3">
    <source>
        <dbReference type="Proteomes" id="UP000306378"/>
    </source>
</evidence>
<dbReference type="Pfam" id="PF05762">
    <property type="entry name" value="VWA_CoxE"/>
    <property type="match status" value="1"/>
</dbReference>
<dbReference type="Proteomes" id="UP000306378">
    <property type="component" value="Unassembled WGS sequence"/>
</dbReference>
<sequence>MTSPVIADPATVPAAPPTTTSHVIADPAATPAAPPATTAWETLSAALTEEAPPIADRDDLVVTIAPGAAHGHPAVFMPHSAAIEIDGTRLGIDPATARPDRHSDRARYAATWGAFTHECAHAQHSRWEPPALAHPGVVEAAMLLEESRIEAAHIRRRPDDRHWLRASATEIVIGDNGGADAIAALPATGYAAAQSAALILGRVDGGILEPAECAPAAAAIETILGTDKLAALRAIWQHAHTVADDDGATMLELGQRWLDIIGPDPHADPDPASPLSAAIGKTIGNVAKAVAAAPVPVDPAEAAATAAATERRRAAIAERTARKVFGDPSGDRTATATTRRTRAPHDGERAAARVLARALSAASQRERAVVKTGSVLPPGRVRMRGALTRQAQRAAGAIPTAEMFTRTERKTVPTPPLRVGIACDISGSMTDYAEPVASAAWIIAQAAALATMPADTATVTFGHKVAPVTYPGTAPTQVTEFSSNDMWEAIDQAIDALDGALGLSRPETTRLLVIISDGQFRTDPRRIAQKRLDRLRASGCAVLWLAPNLRYSEPLTGATVQEIADPAATVRAIARAVTTAVRTA</sequence>
<evidence type="ECO:0000256" key="1">
    <source>
        <dbReference type="SAM" id="MobiDB-lite"/>
    </source>
</evidence>